<dbReference type="Gene3D" id="3.40.50.300">
    <property type="entry name" value="P-loop containing nucleotide triphosphate hydrolases"/>
    <property type="match status" value="1"/>
</dbReference>
<feature type="transmembrane region" description="Helical" evidence="7">
    <location>
        <begin position="253"/>
        <end position="276"/>
    </location>
</feature>
<dbReference type="InterPro" id="IPR017871">
    <property type="entry name" value="ABC_transporter-like_CS"/>
</dbReference>
<gene>
    <name evidence="10" type="ORF">MB27_20235</name>
</gene>
<dbReference type="EMBL" id="JRTT01000022">
    <property type="protein sequence ID" value="KHD75966.1"/>
    <property type="molecule type" value="Genomic_DNA"/>
</dbReference>
<evidence type="ECO:0000256" key="3">
    <source>
        <dbReference type="ARBA" id="ARBA00022741"/>
    </source>
</evidence>
<dbReference type="PANTHER" id="PTHR24221">
    <property type="entry name" value="ATP-BINDING CASSETTE SUB-FAMILY B"/>
    <property type="match status" value="1"/>
</dbReference>
<accession>A0A0A6UKJ4</accession>
<dbReference type="OrthoDB" id="9806127at2"/>
<evidence type="ECO:0000259" key="8">
    <source>
        <dbReference type="PROSITE" id="PS50893"/>
    </source>
</evidence>
<feature type="domain" description="ABC transporter" evidence="8">
    <location>
        <begin position="348"/>
        <end position="597"/>
    </location>
</feature>
<dbReference type="InterPro" id="IPR027417">
    <property type="entry name" value="P-loop_NTPase"/>
</dbReference>
<dbReference type="InterPro" id="IPR011527">
    <property type="entry name" value="ABC1_TM_dom"/>
</dbReference>
<comment type="subcellular location">
    <subcellularLocation>
        <location evidence="1">Cell membrane</location>
        <topology evidence="1">Multi-pass membrane protein</topology>
    </subcellularLocation>
</comment>
<dbReference type="eggNOG" id="COG1132">
    <property type="taxonomic scope" value="Bacteria"/>
</dbReference>
<dbReference type="SMART" id="SM00382">
    <property type="entry name" value="AAA"/>
    <property type="match status" value="1"/>
</dbReference>
<feature type="transmembrane region" description="Helical" evidence="7">
    <location>
        <begin position="288"/>
        <end position="311"/>
    </location>
</feature>
<comment type="caution">
    <text evidence="10">The sequence shown here is derived from an EMBL/GenBank/DDBJ whole genome shotgun (WGS) entry which is preliminary data.</text>
</comment>
<dbReference type="SUPFAM" id="SSF52540">
    <property type="entry name" value="P-loop containing nucleoside triphosphate hydrolases"/>
    <property type="match status" value="1"/>
</dbReference>
<proteinExistence type="predicted"/>
<protein>
    <submittedName>
        <fullName evidence="10">Multidrug ABC transporter permease</fullName>
    </submittedName>
</protein>
<dbReference type="InterPro" id="IPR039421">
    <property type="entry name" value="Type_1_exporter"/>
</dbReference>
<keyword evidence="3" id="KW-0547">Nucleotide-binding</keyword>
<evidence type="ECO:0000256" key="6">
    <source>
        <dbReference type="ARBA" id="ARBA00023136"/>
    </source>
</evidence>
<sequence length="610" mass="65187">MIRSTRRERGALVDALGVAARATPLTLAALVVLTVVAAVLPVAVAWCTKVLLDRVAAGTASWPELAGAVAGLLTAGLAGGVQPHLTQYLRAELDRRASLAAQDRLYAAVNRFHGLARFEDPAFLDRLRIAQFNGINAPAELTNTALGLTSTFVTLGGFFGSLLVISPVMAWIVLLGGVPTLLGEMRLARARVGITLDTSQAQRREMFFASLLADVQAAKEVRLFNLGDHFRRLMLRERLDINRLNRRMDRRTVLTQGGLALLAAGVAAGGLLWAVKAALDGRLGVGDIVVFLAAITAVQSSVGGLAAGVAFGRQHLLIFRHYRAVTAAGPDLPDGEPDTAMPPLRRGIELRNVWFRYSDEHPWVLRGVSLTIPYGQSLALVGVNGAGKSTLAKLLCRFYDPTRGAILWDGVDLRAVPVAALRERVSAVFQDFMTFDLTARENIALGDLANGADPAAIERAAERAGIGAQLAALPDGYETMLTRSFAGDSDSGGALGVPLSGGQWQRVALARALLRRGRDFILLDEPSSGLDPEAEYRMHEELLTHRSGGTSLLISHRLGMVRTADVIVVLEDGVVVEQGTHRDLLATGGVYARAFNRQASGYVAEIGSAR</sequence>
<dbReference type="GO" id="GO:0005524">
    <property type="term" value="F:ATP binding"/>
    <property type="evidence" value="ECO:0007669"/>
    <property type="project" value="UniProtKB-KW"/>
</dbReference>
<dbReference type="GO" id="GO:0016887">
    <property type="term" value="F:ATP hydrolysis activity"/>
    <property type="evidence" value="ECO:0007669"/>
    <property type="project" value="InterPro"/>
</dbReference>
<evidence type="ECO:0000259" key="9">
    <source>
        <dbReference type="PROSITE" id="PS50929"/>
    </source>
</evidence>
<dbReference type="PROSITE" id="PS50893">
    <property type="entry name" value="ABC_TRANSPORTER_2"/>
    <property type="match status" value="1"/>
</dbReference>
<dbReference type="STRING" id="1869.MB27_20235"/>
<dbReference type="SUPFAM" id="SSF90123">
    <property type="entry name" value="ABC transporter transmembrane region"/>
    <property type="match status" value="1"/>
</dbReference>
<dbReference type="GO" id="GO:0140359">
    <property type="term" value="F:ABC-type transporter activity"/>
    <property type="evidence" value="ECO:0007669"/>
    <property type="project" value="InterPro"/>
</dbReference>
<dbReference type="AlphaFoldDB" id="A0A0A6UKJ4"/>
<name>A0A0A6UKJ4_ACTUT</name>
<evidence type="ECO:0000313" key="11">
    <source>
        <dbReference type="Proteomes" id="UP000054537"/>
    </source>
</evidence>
<dbReference type="PANTHER" id="PTHR24221:SF654">
    <property type="entry name" value="ATP-BINDING CASSETTE SUB-FAMILY B MEMBER 6"/>
    <property type="match status" value="1"/>
</dbReference>
<keyword evidence="2 7" id="KW-0812">Transmembrane</keyword>
<reference evidence="10 11" key="1">
    <citation type="submission" date="2014-10" db="EMBL/GenBank/DDBJ databases">
        <title>Draft genome sequence of Actinoplanes utahensis NRRL 12052.</title>
        <authorList>
            <person name="Velasco-Bucheli B."/>
            <person name="del Cerro C."/>
            <person name="Hormigo D."/>
            <person name="Garcia J.L."/>
            <person name="Acebal C."/>
            <person name="Arroyo M."/>
            <person name="de la Mata I."/>
        </authorList>
    </citation>
    <scope>NUCLEOTIDE SEQUENCE [LARGE SCALE GENOMIC DNA]</scope>
    <source>
        <strain evidence="10 11">NRRL 12052</strain>
    </source>
</reference>
<dbReference type="GO" id="GO:0034040">
    <property type="term" value="F:ATPase-coupled lipid transmembrane transporter activity"/>
    <property type="evidence" value="ECO:0007669"/>
    <property type="project" value="TreeGrafter"/>
</dbReference>
<evidence type="ECO:0000313" key="10">
    <source>
        <dbReference type="EMBL" id="KHD75966.1"/>
    </source>
</evidence>
<dbReference type="RefSeq" id="WP_043526535.1">
    <property type="nucleotide sequence ID" value="NZ_BAABKU010000039.1"/>
</dbReference>
<keyword evidence="11" id="KW-1185">Reference proteome</keyword>
<dbReference type="PROSITE" id="PS00211">
    <property type="entry name" value="ABC_TRANSPORTER_1"/>
    <property type="match status" value="1"/>
</dbReference>
<dbReference type="Proteomes" id="UP000054537">
    <property type="component" value="Unassembled WGS sequence"/>
</dbReference>
<dbReference type="InterPro" id="IPR003439">
    <property type="entry name" value="ABC_transporter-like_ATP-bd"/>
</dbReference>
<feature type="transmembrane region" description="Helical" evidence="7">
    <location>
        <begin position="158"/>
        <end position="182"/>
    </location>
</feature>
<keyword evidence="5 7" id="KW-1133">Transmembrane helix</keyword>
<evidence type="ECO:0000256" key="7">
    <source>
        <dbReference type="SAM" id="Phobius"/>
    </source>
</evidence>
<dbReference type="Pfam" id="PF00005">
    <property type="entry name" value="ABC_tran"/>
    <property type="match status" value="1"/>
</dbReference>
<dbReference type="InterPro" id="IPR003593">
    <property type="entry name" value="AAA+_ATPase"/>
</dbReference>
<feature type="domain" description="ABC transmembrane type-1" evidence="9">
    <location>
        <begin position="28"/>
        <end position="314"/>
    </location>
</feature>
<dbReference type="Pfam" id="PF00664">
    <property type="entry name" value="ABC_membrane"/>
    <property type="match status" value="1"/>
</dbReference>
<keyword evidence="4" id="KW-0067">ATP-binding</keyword>
<keyword evidence="6 7" id="KW-0472">Membrane</keyword>
<evidence type="ECO:0000256" key="2">
    <source>
        <dbReference type="ARBA" id="ARBA00022692"/>
    </source>
</evidence>
<evidence type="ECO:0000256" key="1">
    <source>
        <dbReference type="ARBA" id="ARBA00004651"/>
    </source>
</evidence>
<evidence type="ECO:0000256" key="4">
    <source>
        <dbReference type="ARBA" id="ARBA00022840"/>
    </source>
</evidence>
<organism evidence="10 11">
    <name type="scientific">Actinoplanes utahensis</name>
    <dbReference type="NCBI Taxonomy" id="1869"/>
    <lineage>
        <taxon>Bacteria</taxon>
        <taxon>Bacillati</taxon>
        <taxon>Actinomycetota</taxon>
        <taxon>Actinomycetes</taxon>
        <taxon>Micromonosporales</taxon>
        <taxon>Micromonosporaceae</taxon>
        <taxon>Actinoplanes</taxon>
    </lineage>
</organism>
<dbReference type="GO" id="GO:0005886">
    <property type="term" value="C:plasma membrane"/>
    <property type="evidence" value="ECO:0007669"/>
    <property type="project" value="UniProtKB-SubCell"/>
</dbReference>
<dbReference type="PROSITE" id="PS50929">
    <property type="entry name" value="ABC_TM1F"/>
    <property type="match status" value="1"/>
</dbReference>
<evidence type="ECO:0000256" key="5">
    <source>
        <dbReference type="ARBA" id="ARBA00022989"/>
    </source>
</evidence>
<dbReference type="Gene3D" id="1.20.1560.10">
    <property type="entry name" value="ABC transporter type 1, transmembrane domain"/>
    <property type="match status" value="1"/>
</dbReference>
<feature type="transmembrane region" description="Helical" evidence="7">
    <location>
        <begin position="25"/>
        <end position="46"/>
    </location>
</feature>
<dbReference type="InterPro" id="IPR036640">
    <property type="entry name" value="ABC1_TM_sf"/>
</dbReference>